<evidence type="ECO:0000256" key="1">
    <source>
        <dbReference type="SAM" id="MobiDB-lite"/>
    </source>
</evidence>
<accession>A0A8T1WTA3</accession>
<dbReference type="AlphaFoldDB" id="A0A8T1WTA3"/>
<protein>
    <recommendedName>
        <fullName evidence="4">HTH psq-type domain-containing protein</fullName>
    </recommendedName>
</protein>
<gene>
    <name evidence="2" type="ORF">PHYBOEH_001325</name>
</gene>
<evidence type="ECO:0000313" key="2">
    <source>
        <dbReference type="EMBL" id="KAG7397047.1"/>
    </source>
</evidence>
<comment type="caution">
    <text evidence="2">The sequence shown here is derived from an EMBL/GenBank/DDBJ whole genome shotgun (WGS) entry which is preliminary data.</text>
</comment>
<evidence type="ECO:0008006" key="4">
    <source>
        <dbReference type="Google" id="ProtNLM"/>
    </source>
</evidence>
<keyword evidence="3" id="KW-1185">Reference proteome</keyword>
<proteinExistence type="predicted"/>
<dbReference type="OrthoDB" id="117714at2759"/>
<name>A0A8T1WTA3_9STRA</name>
<evidence type="ECO:0000313" key="3">
    <source>
        <dbReference type="Proteomes" id="UP000693981"/>
    </source>
</evidence>
<feature type="compositionally biased region" description="Basic and acidic residues" evidence="1">
    <location>
        <begin position="83"/>
        <end position="101"/>
    </location>
</feature>
<feature type="region of interest" description="Disordered" evidence="1">
    <location>
        <begin position="1"/>
        <end position="46"/>
    </location>
</feature>
<feature type="region of interest" description="Disordered" evidence="1">
    <location>
        <begin position="83"/>
        <end position="110"/>
    </location>
</feature>
<sequence length="155" mass="16738">MDSKRKSRASSETDSETESAVLALGKRAQDGLLPHDGSKKRARKTREEKAAILQFVDDGGSHSAAAERFGVSRAALTKIVKERDTATKSRRTEDAQERVETAEMPSVASEVQAKDAVEVFGASLEDASSSHSPVDTALPEAMSVEMGLRHRLERG</sequence>
<organism evidence="2 3">
    <name type="scientific">Phytophthora boehmeriae</name>
    <dbReference type="NCBI Taxonomy" id="109152"/>
    <lineage>
        <taxon>Eukaryota</taxon>
        <taxon>Sar</taxon>
        <taxon>Stramenopiles</taxon>
        <taxon>Oomycota</taxon>
        <taxon>Peronosporomycetes</taxon>
        <taxon>Peronosporales</taxon>
        <taxon>Peronosporaceae</taxon>
        <taxon>Phytophthora</taxon>
    </lineage>
</organism>
<dbReference type="EMBL" id="JAGDFL010000128">
    <property type="protein sequence ID" value="KAG7397047.1"/>
    <property type="molecule type" value="Genomic_DNA"/>
</dbReference>
<dbReference type="Proteomes" id="UP000693981">
    <property type="component" value="Unassembled WGS sequence"/>
</dbReference>
<reference evidence="2" key="1">
    <citation type="submission" date="2021-02" db="EMBL/GenBank/DDBJ databases">
        <authorList>
            <person name="Palmer J.M."/>
        </authorList>
    </citation>
    <scope>NUCLEOTIDE SEQUENCE</scope>
    <source>
        <strain evidence="2">SCRP23</strain>
    </source>
</reference>